<dbReference type="NCBIfam" id="NF008352">
    <property type="entry name" value="PRK11139.1"/>
    <property type="match status" value="1"/>
</dbReference>
<comment type="similarity">
    <text evidence="1">Belongs to the LysR transcriptional regulatory family.</text>
</comment>
<dbReference type="AlphaFoldDB" id="A0A952FRH4"/>
<dbReference type="EMBL" id="JAEKLZ010000328">
    <property type="protein sequence ID" value="MBW8727945.1"/>
    <property type="molecule type" value="Genomic_DNA"/>
</dbReference>
<evidence type="ECO:0000313" key="6">
    <source>
        <dbReference type="EMBL" id="MBW8727945.1"/>
    </source>
</evidence>
<proteinExistence type="inferred from homology"/>
<dbReference type="PROSITE" id="PS50931">
    <property type="entry name" value="HTH_LYSR"/>
    <property type="match status" value="1"/>
</dbReference>
<dbReference type="Pfam" id="PF00126">
    <property type="entry name" value="HTH_1"/>
    <property type="match status" value="1"/>
</dbReference>
<dbReference type="PRINTS" id="PR00039">
    <property type="entry name" value="HTHLYSR"/>
</dbReference>
<evidence type="ECO:0000259" key="5">
    <source>
        <dbReference type="PROSITE" id="PS50931"/>
    </source>
</evidence>
<reference evidence="6" key="1">
    <citation type="submission" date="2020-06" db="EMBL/GenBank/DDBJ databases">
        <title>Stable isotope informed genome-resolved metagenomics uncovers potential trophic interactions in rhizosphere soil.</title>
        <authorList>
            <person name="Starr E.P."/>
            <person name="Shi S."/>
            <person name="Blazewicz S.J."/>
            <person name="Koch B.J."/>
            <person name="Probst A.J."/>
            <person name="Hungate B.A."/>
            <person name="Pett-Ridge J."/>
            <person name="Firestone M.K."/>
            <person name="Banfield J.F."/>
        </authorList>
    </citation>
    <scope>NUCLEOTIDE SEQUENCE</scope>
    <source>
        <strain evidence="6">YM_69_17</strain>
    </source>
</reference>
<sequence>MQRRLPSLPALRAFEAAGRHLSFRRAAEELLVTPSAISHQVQRLERELGTALFRRKTRAIVLTPAGERYLAGVRRAFDLLAEETRAVRAPERAVLRVSLLASFATHWLVPRLGRFAAAHPEIELRLEPSNTLVDVGAGEADLAIRYGTGGWAEVEATLLLADRIAPVVSPALLERGPPIAVPADLLQHTLLLSYAREPIEWPAWSAAHGFDLARARTLMLHDYNIVLEAALAGQGVAMGRHALIGERLRSGALVEPLGGPPFAPPGLGYWLVIRPGPLPPPVAAFIDWIRSEASGHPVPWKD</sequence>
<dbReference type="GO" id="GO:0006351">
    <property type="term" value="P:DNA-templated transcription"/>
    <property type="evidence" value="ECO:0007669"/>
    <property type="project" value="TreeGrafter"/>
</dbReference>
<evidence type="ECO:0000256" key="4">
    <source>
        <dbReference type="ARBA" id="ARBA00023163"/>
    </source>
</evidence>
<protein>
    <submittedName>
        <fullName evidence="6">Transcriptional regulator GcvA</fullName>
    </submittedName>
</protein>
<dbReference type="InterPro" id="IPR005119">
    <property type="entry name" value="LysR_subst-bd"/>
</dbReference>
<keyword evidence="3" id="KW-0238">DNA-binding</keyword>
<dbReference type="Gene3D" id="1.10.10.10">
    <property type="entry name" value="Winged helix-like DNA-binding domain superfamily/Winged helix DNA-binding domain"/>
    <property type="match status" value="1"/>
</dbReference>
<dbReference type="Gene3D" id="3.40.190.10">
    <property type="entry name" value="Periplasmic binding protein-like II"/>
    <property type="match status" value="2"/>
</dbReference>
<dbReference type="InterPro" id="IPR000847">
    <property type="entry name" value="LysR_HTH_N"/>
</dbReference>
<organism evidence="6 7">
    <name type="scientific">Inquilinus limosus</name>
    <dbReference type="NCBI Taxonomy" id="171674"/>
    <lineage>
        <taxon>Bacteria</taxon>
        <taxon>Pseudomonadati</taxon>
        <taxon>Pseudomonadota</taxon>
        <taxon>Alphaproteobacteria</taxon>
        <taxon>Rhodospirillales</taxon>
        <taxon>Rhodospirillaceae</taxon>
        <taxon>Inquilinus</taxon>
    </lineage>
</organism>
<keyword evidence="2" id="KW-0805">Transcription regulation</keyword>
<dbReference type="Proteomes" id="UP000700706">
    <property type="component" value="Unassembled WGS sequence"/>
</dbReference>
<dbReference type="SUPFAM" id="SSF53850">
    <property type="entry name" value="Periplasmic binding protein-like II"/>
    <property type="match status" value="1"/>
</dbReference>
<dbReference type="Pfam" id="PF03466">
    <property type="entry name" value="LysR_substrate"/>
    <property type="match status" value="1"/>
</dbReference>
<dbReference type="GO" id="GO:0043565">
    <property type="term" value="F:sequence-specific DNA binding"/>
    <property type="evidence" value="ECO:0007669"/>
    <property type="project" value="TreeGrafter"/>
</dbReference>
<dbReference type="CDD" id="cd08432">
    <property type="entry name" value="PBP2_GcdR_TrpI_HvrB_AmpR_like"/>
    <property type="match status" value="1"/>
</dbReference>
<feature type="domain" description="HTH lysR-type" evidence="5">
    <location>
        <begin position="6"/>
        <end position="63"/>
    </location>
</feature>
<evidence type="ECO:0000256" key="3">
    <source>
        <dbReference type="ARBA" id="ARBA00023125"/>
    </source>
</evidence>
<dbReference type="FunFam" id="1.10.10.10:FF:000038">
    <property type="entry name" value="Glycine cleavage system transcriptional activator"/>
    <property type="match status" value="1"/>
</dbReference>
<name>A0A952FRH4_9PROT</name>
<dbReference type="PANTHER" id="PTHR30537">
    <property type="entry name" value="HTH-TYPE TRANSCRIPTIONAL REGULATOR"/>
    <property type="match status" value="1"/>
</dbReference>
<evidence type="ECO:0000256" key="1">
    <source>
        <dbReference type="ARBA" id="ARBA00009437"/>
    </source>
</evidence>
<dbReference type="InterPro" id="IPR036390">
    <property type="entry name" value="WH_DNA-bd_sf"/>
</dbReference>
<comment type="caution">
    <text evidence="6">The sequence shown here is derived from an EMBL/GenBank/DDBJ whole genome shotgun (WGS) entry which is preliminary data.</text>
</comment>
<evidence type="ECO:0000256" key="2">
    <source>
        <dbReference type="ARBA" id="ARBA00023015"/>
    </source>
</evidence>
<dbReference type="GO" id="GO:0003700">
    <property type="term" value="F:DNA-binding transcription factor activity"/>
    <property type="evidence" value="ECO:0007669"/>
    <property type="project" value="InterPro"/>
</dbReference>
<gene>
    <name evidence="6" type="primary">gcvA</name>
    <name evidence="6" type="ORF">JF625_22725</name>
</gene>
<dbReference type="InterPro" id="IPR058163">
    <property type="entry name" value="LysR-type_TF_proteobact-type"/>
</dbReference>
<dbReference type="SUPFAM" id="SSF46785">
    <property type="entry name" value="Winged helix' DNA-binding domain"/>
    <property type="match status" value="1"/>
</dbReference>
<accession>A0A952FRH4</accession>
<keyword evidence="4" id="KW-0804">Transcription</keyword>
<dbReference type="PANTHER" id="PTHR30537:SF74">
    <property type="entry name" value="HTH-TYPE TRANSCRIPTIONAL REGULATOR TRPI"/>
    <property type="match status" value="1"/>
</dbReference>
<evidence type="ECO:0000313" key="7">
    <source>
        <dbReference type="Proteomes" id="UP000700706"/>
    </source>
</evidence>
<dbReference type="InterPro" id="IPR036388">
    <property type="entry name" value="WH-like_DNA-bd_sf"/>
</dbReference>